<evidence type="ECO:0000259" key="1">
    <source>
        <dbReference type="PROSITE" id="PS50931"/>
    </source>
</evidence>
<organism evidence="2 3">
    <name type="scientific">Enterocloster bolteae (strain ATCC BAA-613 / DSM 15670 / CCUG 46953 / JCM 12243 / WAL 16351)</name>
    <name type="common">Clostridium bolteae</name>
    <dbReference type="NCBI Taxonomy" id="411902"/>
    <lineage>
        <taxon>Bacteria</taxon>
        <taxon>Bacillati</taxon>
        <taxon>Bacillota</taxon>
        <taxon>Clostridia</taxon>
        <taxon>Lachnospirales</taxon>
        <taxon>Lachnospiraceae</taxon>
        <taxon>Enterocloster</taxon>
    </lineage>
</organism>
<reference evidence="2 3" key="1">
    <citation type="submission" date="2007-08" db="EMBL/GenBank/DDBJ databases">
        <authorList>
            <person name="Fulton L."/>
            <person name="Clifton S."/>
            <person name="Fulton B."/>
            <person name="Xu J."/>
            <person name="Minx P."/>
            <person name="Pepin K.H."/>
            <person name="Johnson M."/>
            <person name="Thiruvilangam P."/>
            <person name="Bhonagiri V."/>
            <person name="Nash W.E."/>
            <person name="Mardis E.R."/>
            <person name="Wilson R.K."/>
        </authorList>
    </citation>
    <scope>NUCLEOTIDE SEQUENCE [LARGE SCALE GENOMIC DNA]</scope>
    <source>
        <strain evidence="3">ATCC BAA-613 / DSM 15670 / CCUG 46953 / JCM 12243 / WAL 16351</strain>
    </source>
</reference>
<protein>
    <recommendedName>
        <fullName evidence="1">HTH lysR-type domain-containing protein</fullName>
    </recommendedName>
</protein>
<dbReference type="EMBL" id="ABCC02000022">
    <property type="protein sequence ID" value="EDP17491.1"/>
    <property type="molecule type" value="Genomic_DNA"/>
</dbReference>
<evidence type="ECO:0000313" key="3">
    <source>
        <dbReference type="Proteomes" id="UP000005396"/>
    </source>
</evidence>
<proteinExistence type="predicted"/>
<dbReference type="InterPro" id="IPR000847">
    <property type="entry name" value="LysR_HTH_N"/>
</dbReference>
<dbReference type="InterPro" id="IPR036388">
    <property type="entry name" value="WH-like_DNA-bd_sf"/>
</dbReference>
<dbReference type="PROSITE" id="PS50931">
    <property type="entry name" value="HTH_LYSR"/>
    <property type="match status" value="1"/>
</dbReference>
<dbReference type="InterPro" id="IPR036390">
    <property type="entry name" value="WH_DNA-bd_sf"/>
</dbReference>
<gene>
    <name evidence="2" type="ORF">CLOBOL_02068</name>
</gene>
<dbReference type="HOGENOM" id="CLU_039613_20_14_9"/>
<feature type="domain" description="HTH lysR-type" evidence="1">
    <location>
        <begin position="1"/>
        <end position="44"/>
    </location>
</feature>
<dbReference type="Proteomes" id="UP000005396">
    <property type="component" value="Unassembled WGS sequence"/>
</dbReference>
<dbReference type="PaxDb" id="411902-CLOBOL_02068"/>
<dbReference type="Pfam" id="PF00126">
    <property type="entry name" value="HTH_1"/>
    <property type="match status" value="1"/>
</dbReference>
<dbReference type="AlphaFoldDB" id="A8RN07"/>
<sequence>MTLQQMKYFVAVADSVSISEAAKRLFAAQSSVSEAVRVVEGQWD</sequence>
<reference evidence="2 3" key="2">
    <citation type="submission" date="2007-09" db="EMBL/GenBank/DDBJ databases">
        <title>Draft genome sequence of Clostridium bolteae (ATCC BAA-613).</title>
        <authorList>
            <person name="Sudarsanam P."/>
            <person name="Ley R."/>
            <person name="Guruge J."/>
            <person name="Turnbaugh P.J."/>
            <person name="Mahowald M."/>
            <person name="Liep D."/>
            <person name="Gordon J."/>
        </authorList>
    </citation>
    <scope>NUCLEOTIDE SEQUENCE [LARGE SCALE GENOMIC DNA]</scope>
    <source>
        <strain evidence="3">ATCC BAA-613 / DSM 15670 / CCUG 46953 / JCM 12243 / WAL 16351</strain>
    </source>
</reference>
<evidence type="ECO:0000313" key="2">
    <source>
        <dbReference type="EMBL" id="EDP17491.1"/>
    </source>
</evidence>
<dbReference type="SUPFAM" id="SSF46785">
    <property type="entry name" value="Winged helix' DNA-binding domain"/>
    <property type="match status" value="1"/>
</dbReference>
<dbReference type="Gene3D" id="1.10.10.10">
    <property type="entry name" value="Winged helix-like DNA-binding domain superfamily/Winged helix DNA-binding domain"/>
    <property type="match status" value="1"/>
</dbReference>
<comment type="caution">
    <text evidence="2">The sequence shown here is derived from an EMBL/GenBank/DDBJ whole genome shotgun (WGS) entry which is preliminary data.</text>
</comment>
<accession>A8RN07</accession>
<dbReference type="GO" id="GO:0003700">
    <property type="term" value="F:DNA-binding transcription factor activity"/>
    <property type="evidence" value="ECO:0007669"/>
    <property type="project" value="InterPro"/>
</dbReference>
<dbReference type="RefSeq" id="WP_007036462.1">
    <property type="nucleotide sequence ID" value="NZ_DS480679.1"/>
</dbReference>
<name>A8RN07_ENTBW</name>